<protein>
    <submittedName>
        <fullName evidence="7">Glycoside hydrolase family 26 protein</fullName>
    </submittedName>
</protein>
<keyword evidence="2 4" id="KW-0378">Hydrolase</keyword>
<dbReference type="InterPro" id="IPR022790">
    <property type="entry name" value="GH26_dom"/>
</dbReference>
<comment type="caution">
    <text evidence="7">The sequence shown here is derived from an EMBL/GenBank/DDBJ whole genome shotgun (WGS) entry which is preliminary data.</text>
</comment>
<keyword evidence="8" id="KW-1185">Reference proteome</keyword>
<accession>A0ABW1G4N7</accession>
<dbReference type="PROSITE" id="PS51764">
    <property type="entry name" value="GH26"/>
    <property type="match status" value="1"/>
</dbReference>
<dbReference type="RefSeq" id="WP_380585676.1">
    <property type="nucleotide sequence ID" value="NZ_JBHSQJ010000084.1"/>
</dbReference>
<evidence type="ECO:0000256" key="5">
    <source>
        <dbReference type="SAM" id="SignalP"/>
    </source>
</evidence>
<dbReference type="Proteomes" id="UP001596174">
    <property type="component" value="Unassembled WGS sequence"/>
</dbReference>
<gene>
    <name evidence="7" type="ORF">ACFP3V_20970</name>
</gene>
<dbReference type="GO" id="GO:0016787">
    <property type="term" value="F:hydrolase activity"/>
    <property type="evidence" value="ECO:0007669"/>
    <property type="project" value="UniProtKB-KW"/>
</dbReference>
<dbReference type="InterPro" id="IPR017853">
    <property type="entry name" value="GH"/>
</dbReference>
<evidence type="ECO:0000256" key="2">
    <source>
        <dbReference type="ARBA" id="ARBA00022801"/>
    </source>
</evidence>
<dbReference type="PROSITE" id="PS51257">
    <property type="entry name" value="PROKAR_LIPOPROTEIN"/>
    <property type="match status" value="1"/>
</dbReference>
<evidence type="ECO:0000256" key="1">
    <source>
        <dbReference type="ARBA" id="ARBA00007754"/>
    </source>
</evidence>
<feature type="signal peptide" evidence="5">
    <location>
        <begin position="1"/>
        <end position="26"/>
    </location>
</feature>
<evidence type="ECO:0000313" key="7">
    <source>
        <dbReference type="EMBL" id="MFC5909675.1"/>
    </source>
</evidence>
<feature type="domain" description="GH26" evidence="6">
    <location>
        <begin position="47"/>
        <end position="332"/>
    </location>
</feature>
<dbReference type="Gene3D" id="3.20.20.80">
    <property type="entry name" value="Glycosidases"/>
    <property type="match status" value="1"/>
</dbReference>
<feature type="active site" description="Nucleophile" evidence="4">
    <location>
        <position position="267"/>
    </location>
</feature>
<evidence type="ECO:0000256" key="3">
    <source>
        <dbReference type="ARBA" id="ARBA00023295"/>
    </source>
</evidence>
<name>A0ABW1G4N7_9ACTN</name>
<reference evidence="8" key="1">
    <citation type="journal article" date="2019" name="Int. J. Syst. Evol. Microbiol.">
        <title>The Global Catalogue of Microorganisms (GCM) 10K type strain sequencing project: providing services to taxonomists for standard genome sequencing and annotation.</title>
        <authorList>
            <consortium name="The Broad Institute Genomics Platform"/>
            <consortium name="The Broad Institute Genome Sequencing Center for Infectious Disease"/>
            <person name="Wu L."/>
            <person name="Ma J."/>
        </authorList>
    </citation>
    <scope>NUCLEOTIDE SEQUENCE [LARGE SCALE GENOMIC DNA]</scope>
    <source>
        <strain evidence="8">JCM 4816</strain>
    </source>
</reference>
<dbReference type="PANTHER" id="PTHR40079">
    <property type="entry name" value="MANNAN ENDO-1,4-BETA-MANNOSIDASE E-RELATED"/>
    <property type="match status" value="1"/>
</dbReference>
<feature type="active site" description="Proton donor" evidence="4">
    <location>
        <position position="163"/>
    </location>
</feature>
<feature type="chain" id="PRO_5045063403" evidence="5">
    <location>
        <begin position="27"/>
        <end position="335"/>
    </location>
</feature>
<dbReference type="InterPro" id="IPR000805">
    <property type="entry name" value="Glyco_hydro_26"/>
</dbReference>
<dbReference type="EMBL" id="JBHSQJ010000084">
    <property type="protein sequence ID" value="MFC5909675.1"/>
    <property type="molecule type" value="Genomic_DNA"/>
</dbReference>
<dbReference type="SUPFAM" id="SSF51445">
    <property type="entry name" value="(Trans)glycosidases"/>
    <property type="match status" value="1"/>
</dbReference>
<dbReference type="PANTHER" id="PTHR40079:SF4">
    <property type="entry name" value="GH26 DOMAIN-CONTAINING PROTEIN-RELATED"/>
    <property type="match status" value="1"/>
</dbReference>
<organism evidence="7 8">
    <name type="scientific">Streptacidiphilus monticola</name>
    <dbReference type="NCBI Taxonomy" id="2161674"/>
    <lineage>
        <taxon>Bacteria</taxon>
        <taxon>Bacillati</taxon>
        <taxon>Actinomycetota</taxon>
        <taxon>Actinomycetes</taxon>
        <taxon>Kitasatosporales</taxon>
        <taxon>Streptomycetaceae</taxon>
        <taxon>Streptacidiphilus</taxon>
    </lineage>
</organism>
<sequence>MNRSPRTLAGALVLTLGLLLSGCALNTEPTFRAGTAVAGGGTSKAAVGARTTYDVTPLLHPDKKYFGAALSDIPKSLAKTRTYQSTVGKAPNLLAFYASWGDAYDVSGVRRIFGYGALPYMAWEPYHTTLEAIADGRTDDYVRSVAQSVLSADVPVAISFGHEMNGDWYPWGRQAATADQFVRAWKHVHDIFQQVGATNVIWVWSPNNIYPAPKVKLKPYYPGDAYVDWVGVIGYYTVDGPRTFSVLFDPTFRQVRTFSKRPFLISETASEMSGRRLADVDDLFSGVQARPDVLGFIWFDIVKRADWRIERTPGPLADFKRRASNPVYGFDVRNP</sequence>
<evidence type="ECO:0000256" key="4">
    <source>
        <dbReference type="PROSITE-ProRule" id="PRU01100"/>
    </source>
</evidence>
<evidence type="ECO:0000313" key="8">
    <source>
        <dbReference type="Proteomes" id="UP001596174"/>
    </source>
</evidence>
<comment type="similarity">
    <text evidence="1 4">Belongs to the glycosyl hydrolase 26 family.</text>
</comment>
<proteinExistence type="inferred from homology"/>
<keyword evidence="3 4" id="KW-0326">Glycosidase</keyword>
<dbReference type="Pfam" id="PF02156">
    <property type="entry name" value="Glyco_hydro_26"/>
    <property type="match status" value="1"/>
</dbReference>
<keyword evidence="5" id="KW-0732">Signal</keyword>
<evidence type="ECO:0000259" key="6">
    <source>
        <dbReference type="PROSITE" id="PS51764"/>
    </source>
</evidence>